<accession>A0A120JWF8</accession>
<evidence type="ECO:0000313" key="4">
    <source>
        <dbReference type="Proteomes" id="UP000063387"/>
    </source>
</evidence>
<evidence type="ECO:0000256" key="2">
    <source>
        <dbReference type="SAM" id="SignalP"/>
    </source>
</evidence>
<feature type="compositionally biased region" description="Basic and acidic residues" evidence="1">
    <location>
        <begin position="92"/>
        <end position="111"/>
    </location>
</feature>
<keyword evidence="2" id="KW-0732">Signal</keyword>
<keyword evidence="4" id="KW-1185">Reference proteome</keyword>
<organism evidence="3 4">
    <name type="scientific">Halomonas chromatireducens</name>
    <dbReference type="NCBI Taxonomy" id="507626"/>
    <lineage>
        <taxon>Bacteria</taxon>
        <taxon>Pseudomonadati</taxon>
        <taxon>Pseudomonadota</taxon>
        <taxon>Gammaproteobacteria</taxon>
        <taxon>Oceanospirillales</taxon>
        <taxon>Halomonadaceae</taxon>
        <taxon>Halomonas</taxon>
    </lineage>
</organism>
<reference evidence="3 4" key="1">
    <citation type="journal article" date="2016" name="Genome Announc.">
        <title>Draft Genome Sequence of 'Halomonas chromatireducens' Strain AGD 8-3, a Haloalkaliphilic Chromate- and Selenite-Reducing Gammaproteobacterium.</title>
        <authorList>
            <person name="Sharko F.S."/>
            <person name="Shapovalova A.A."/>
            <person name="Tsygankova S.V."/>
            <person name="Komova A.V."/>
            <person name="Boulygina E.S."/>
            <person name="Teslyuk A.B."/>
            <person name="Gotovtsev P.M."/>
            <person name="Namsaraev Z.B."/>
            <person name="Khijniak T.V."/>
            <person name="Nedoluzhko A.V."/>
            <person name="Vasilov R.G."/>
        </authorList>
    </citation>
    <scope>NUCLEOTIDE SEQUENCE [LARGE SCALE GENOMIC DNA]</scope>
    <source>
        <strain evidence="3 4">AGD 8-3</strain>
    </source>
</reference>
<feature type="signal peptide" evidence="2">
    <location>
        <begin position="1"/>
        <end position="22"/>
    </location>
</feature>
<dbReference type="EMBL" id="CP014226">
    <property type="protein sequence ID" value="AMD01869.1"/>
    <property type="molecule type" value="Genomic_DNA"/>
</dbReference>
<sequence>MYTLVRRLPLLLLLVLPICVLADEASTASGDQDVYWHPPYLVIDVPHQPPVSVVLPGPLLPWQQGYWHRAPSPPHPPSPPGVFQRHGMWRDDVARQRPDGEARREGTRIESHAGGTITRSRVKSGSRIETHPGGSVIRSRPRGE</sequence>
<dbReference type="PATRIC" id="fig|507626.3.peg.2815"/>
<feature type="chain" id="PRO_5007167052" evidence="2">
    <location>
        <begin position="23"/>
        <end position="144"/>
    </location>
</feature>
<dbReference type="Proteomes" id="UP000063387">
    <property type="component" value="Chromosome"/>
</dbReference>
<dbReference type="OrthoDB" id="6167466at2"/>
<protein>
    <submittedName>
        <fullName evidence="3">Uncharacterized protein</fullName>
    </submittedName>
</protein>
<dbReference type="AlphaFoldDB" id="A0A120JWF8"/>
<reference evidence="3 4" key="2">
    <citation type="submission" date="2016-02" db="EMBL/GenBank/DDBJ databases">
        <authorList>
            <person name="Wen L."/>
            <person name="He K."/>
            <person name="Yang H."/>
        </authorList>
    </citation>
    <scope>NUCLEOTIDE SEQUENCE [LARGE SCALE GENOMIC DNA]</scope>
    <source>
        <strain evidence="3 4">AGD 8-3</strain>
    </source>
</reference>
<name>A0A120JWF8_9GAMM</name>
<dbReference type="KEGG" id="hco:LOKO_02818"/>
<dbReference type="RefSeq" id="WP_066450598.1">
    <property type="nucleotide sequence ID" value="NZ_CP014226.1"/>
</dbReference>
<gene>
    <name evidence="3" type="ORF">LOKO_02818</name>
</gene>
<proteinExistence type="predicted"/>
<evidence type="ECO:0000256" key="1">
    <source>
        <dbReference type="SAM" id="MobiDB-lite"/>
    </source>
</evidence>
<feature type="region of interest" description="Disordered" evidence="1">
    <location>
        <begin position="92"/>
        <end position="144"/>
    </location>
</feature>
<evidence type="ECO:0000313" key="3">
    <source>
        <dbReference type="EMBL" id="AMD01869.1"/>
    </source>
</evidence>